<reference evidence="1 2" key="1">
    <citation type="journal article" date="2019" name="Sci. Data">
        <title>Hybrid genome assembly and annotation of Danionella translucida.</title>
        <authorList>
            <person name="Kadobianskyi M."/>
            <person name="Schulze L."/>
            <person name="Schuelke M."/>
            <person name="Judkewitz B."/>
        </authorList>
    </citation>
    <scope>NUCLEOTIDE SEQUENCE [LARGE SCALE GENOMIC DNA]</scope>
    <source>
        <strain evidence="1 2">Bolton</strain>
    </source>
</reference>
<keyword evidence="2" id="KW-1185">Reference proteome</keyword>
<proteinExistence type="predicted"/>
<dbReference type="Proteomes" id="UP000316079">
    <property type="component" value="Unassembled WGS sequence"/>
</dbReference>
<comment type="caution">
    <text evidence="1">The sequence shown here is derived from an EMBL/GenBank/DDBJ whole genome shotgun (WGS) entry which is preliminary data.</text>
</comment>
<evidence type="ECO:0000313" key="2">
    <source>
        <dbReference type="Proteomes" id="UP000316079"/>
    </source>
</evidence>
<sequence>MELSLILTVETKKGQRPRSAVPDTNIFLTT</sequence>
<dbReference type="AlphaFoldDB" id="A0A553NW37"/>
<protein>
    <submittedName>
        <fullName evidence="1">Uncharacterized protein</fullName>
    </submittedName>
</protein>
<name>A0A553NW37_9TELE</name>
<organism evidence="1 2">
    <name type="scientific">Danionella cerebrum</name>
    <dbReference type="NCBI Taxonomy" id="2873325"/>
    <lineage>
        <taxon>Eukaryota</taxon>
        <taxon>Metazoa</taxon>
        <taxon>Chordata</taxon>
        <taxon>Craniata</taxon>
        <taxon>Vertebrata</taxon>
        <taxon>Euteleostomi</taxon>
        <taxon>Actinopterygii</taxon>
        <taxon>Neopterygii</taxon>
        <taxon>Teleostei</taxon>
        <taxon>Ostariophysi</taxon>
        <taxon>Cypriniformes</taxon>
        <taxon>Danionidae</taxon>
        <taxon>Danioninae</taxon>
        <taxon>Danionella</taxon>
    </lineage>
</organism>
<dbReference type="EMBL" id="SRMA01026790">
    <property type="protein sequence ID" value="TRY69643.1"/>
    <property type="molecule type" value="Genomic_DNA"/>
</dbReference>
<gene>
    <name evidence="1" type="ORF">DNTS_028412</name>
</gene>
<accession>A0A553NW37</accession>
<evidence type="ECO:0000313" key="1">
    <source>
        <dbReference type="EMBL" id="TRY69643.1"/>
    </source>
</evidence>